<dbReference type="AlphaFoldDB" id="S5ALP3"/>
<organism evidence="1 2">
    <name type="scientific">Alteromonas mediterranea 615</name>
    <dbReference type="NCBI Taxonomy" id="1300253"/>
    <lineage>
        <taxon>Bacteria</taxon>
        <taxon>Pseudomonadati</taxon>
        <taxon>Pseudomonadota</taxon>
        <taxon>Gammaproteobacteria</taxon>
        <taxon>Alteromonadales</taxon>
        <taxon>Alteromonadaceae</taxon>
        <taxon>Alteromonas/Salinimonas group</taxon>
        <taxon>Alteromonas</taxon>
    </lineage>
</organism>
<accession>S5ALP3</accession>
<evidence type="ECO:0000313" key="1">
    <source>
        <dbReference type="EMBL" id="AGP79801.1"/>
    </source>
</evidence>
<name>S5ALP3_9ALTE</name>
<keyword evidence="1" id="KW-0614">Plasmid</keyword>
<protein>
    <submittedName>
        <fullName evidence="1">Uncharacterized protein</fullName>
    </submittedName>
</protein>
<proteinExistence type="predicted"/>
<dbReference type="KEGG" id="amh:I633_21871"/>
<geneLocation type="plasmid" evidence="1">
    <name>unnamed</name>
</geneLocation>
<dbReference type="Proteomes" id="UP000014909">
    <property type="component" value="Plasmid unnamed"/>
</dbReference>
<dbReference type="BioCyc" id="AMAC1300253:G12YX-3448-MONOMER"/>
<reference evidence="1 2" key="1">
    <citation type="journal article" date="2013" name="Genome Biol. Evol.">
        <title>Genomic Diversity of "Deep Ecotype" Alteromonas macleodii Isolates: Evidence for Pan-Mediterranean Clonal Frames.</title>
        <authorList>
            <person name="Lopez-Perez M."/>
            <person name="Gonzaga A."/>
            <person name="Rodriguez-Valera F."/>
        </authorList>
    </citation>
    <scope>NUCLEOTIDE SEQUENCE [LARGE SCALE GENOMIC DNA]</scope>
    <source>
        <strain evidence="2">'English Channel 615'</strain>
        <plasmid evidence="2">Plasmid</plasmid>
    </source>
</reference>
<dbReference type="PATRIC" id="fig|1300253.3.peg.4564"/>
<gene>
    <name evidence="1" type="ORF">I633_21871</name>
</gene>
<sequence>MIDSLAIVTQNEVVIMQLSMFSNDSQRQRKADYSLSLYDWSQKLKDASSASMQGDFISDVMPESHIVTYKSGSSAKTDLLGYMAAGANIGICATDASKPVLSILASYVSSGGRAFMDSGAFRNFKAKMKNPDTPPVDFDVVLSRYEDVLSQCTSSCGLIVVAPDIVGQQAASYALLEAYKDRITSLHVRGASIMVPLQKGEESLETHYYRCKALLGFDFICGLPSNAKAVSREEVLSFLDIRPSTVHFLGTAESSLVHEAQFRSPRTHFSCDATLIRKHIGKNRLLTEMQRQITEDVVGRAINGERHSRADDIARWDETEVLGDLLAFIDILSHPEQKRFAERLNTTIANLHSFDGNDALWAHLNEVNYGYAECKVTGFVRDLCAKFVSPKVRRSVVSELSTLNII</sequence>
<evidence type="ECO:0000313" key="2">
    <source>
        <dbReference type="Proteomes" id="UP000014909"/>
    </source>
</evidence>
<dbReference type="HOGENOM" id="CLU_677294_0_0_6"/>
<dbReference type="EMBL" id="CP004847">
    <property type="protein sequence ID" value="AGP79801.1"/>
    <property type="molecule type" value="Genomic_DNA"/>
</dbReference>